<dbReference type="GO" id="GO:0017005">
    <property type="term" value="F:3'-tyrosyl-DNA phosphodiesterase activity"/>
    <property type="evidence" value="ECO:0007669"/>
    <property type="project" value="TreeGrafter"/>
</dbReference>
<dbReference type="GO" id="GO:0004527">
    <property type="term" value="F:exonuclease activity"/>
    <property type="evidence" value="ECO:0007669"/>
    <property type="project" value="UniProtKB-KW"/>
</dbReference>
<dbReference type="InParanoid" id="M4B9X6"/>
<dbReference type="PANTHER" id="PTHR12415">
    <property type="entry name" value="TYROSYL-DNA PHOSPHODIESTERASE 1"/>
    <property type="match status" value="1"/>
</dbReference>
<comment type="similarity">
    <text evidence="2">Belongs to the tyrosyl-DNA phosphodiesterase family.</text>
</comment>
<feature type="binding site" evidence="10">
    <location>
        <position position="28"/>
    </location>
    <ligand>
        <name>substrate</name>
    </ligand>
</feature>
<feature type="active site" description="Nucleophile" evidence="9">
    <location>
        <position position="26"/>
    </location>
</feature>
<organism evidence="11 12">
    <name type="scientific">Hyaloperonospora arabidopsidis (strain Emoy2)</name>
    <name type="common">Downy mildew agent</name>
    <name type="synonym">Peronospora arabidopsidis</name>
    <dbReference type="NCBI Taxonomy" id="559515"/>
    <lineage>
        <taxon>Eukaryota</taxon>
        <taxon>Sar</taxon>
        <taxon>Stramenopiles</taxon>
        <taxon>Oomycota</taxon>
        <taxon>Peronosporomycetes</taxon>
        <taxon>Peronosporales</taxon>
        <taxon>Peronosporaceae</taxon>
        <taxon>Hyaloperonospora</taxon>
    </lineage>
</organism>
<dbReference type="HOGENOM" id="CLU_1800169_0_0_1"/>
<evidence type="ECO:0000256" key="5">
    <source>
        <dbReference type="ARBA" id="ARBA00022801"/>
    </source>
</evidence>
<name>M4B9X6_HYAAE</name>
<dbReference type="InterPro" id="IPR010347">
    <property type="entry name" value="Tdp1"/>
</dbReference>
<keyword evidence="7" id="KW-0234">DNA repair</keyword>
<accession>M4B9X6</accession>
<proteinExistence type="inferred from homology"/>
<keyword evidence="6" id="KW-0269">Exonuclease</keyword>
<dbReference type="OMA" id="GFENECG"/>
<evidence type="ECO:0000256" key="6">
    <source>
        <dbReference type="ARBA" id="ARBA00022839"/>
    </source>
</evidence>
<keyword evidence="5" id="KW-0378">Hydrolase</keyword>
<keyword evidence="8" id="KW-0539">Nucleus</keyword>
<dbReference type="eggNOG" id="KOG2031">
    <property type="taxonomic scope" value="Eukaryota"/>
</dbReference>
<protein>
    <submittedName>
        <fullName evidence="11">Uncharacterized protein</fullName>
    </submittedName>
</protein>
<dbReference type="EnsemblProtists" id="HpaT803086">
    <property type="protein sequence ID" value="HpaP803086"/>
    <property type="gene ID" value="HpaG803086"/>
</dbReference>
<evidence type="ECO:0000256" key="9">
    <source>
        <dbReference type="PIRSR" id="PIRSR610347-1"/>
    </source>
</evidence>
<evidence type="ECO:0000313" key="11">
    <source>
        <dbReference type="EnsemblProtists" id="HpaP803086"/>
    </source>
</evidence>
<dbReference type="Gene3D" id="3.30.870.10">
    <property type="entry name" value="Endonuclease Chain A"/>
    <property type="match status" value="1"/>
</dbReference>
<evidence type="ECO:0000256" key="2">
    <source>
        <dbReference type="ARBA" id="ARBA00010205"/>
    </source>
</evidence>
<dbReference type="GO" id="GO:0003697">
    <property type="term" value="F:single-stranded DNA binding"/>
    <property type="evidence" value="ECO:0007669"/>
    <property type="project" value="TreeGrafter"/>
</dbReference>
<dbReference type="AlphaFoldDB" id="M4B9X6"/>
<evidence type="ECO:0000256" key="7">
    <source>
        <dbReference type="ARBA" id="ARBA00023204"/>
    </source>
</evidence>
<dbReference type="Pfam" id="PF06087">
    <property type="entry name" value="Tyr-DNA_phospho"/>
    <property type="match status" value="1"/>
</dbReference>
<dbReference type="GO" id="GO:0005634">
    <property type="term" value="C:nucleus"/>
    <property type="evidence" value="ECO:0007669"/>
    <property type="project" value="UniProtKB-SubCell"/>
</dbReference>
<evidence type="ECO:0000256" key="4">
    <source>
        <dbReference type="ARBA" id="ARBA00022763"/>
    </source>
</evidence>
<reference evidence="11" key="2">
    <citation type="submission" date="2015-06" db="UniProtKB">
        <authorList>
            <consortium name="EnsemblProtists"/>
        </authorList>
    </citation>
    <scope>IDENTIFICATION</scope>
    <source>
        <strain evidence="11">Emoy2</strain>
    </source>
</reference>
<dbReference type="STRING" id="559515.M4B9X6"/>
<keyword evidence="3" id="KW-0540">Nuclease</keyword>
<evidence type="ECO:0000313" key="12">
    <source>
        <dbReference type="Proteomes" id="UP000011713"/>
    </source>
</evidence>
<sequence length="144" mass="16111">MMKECREYANVTPVAPLLPIPYGTHHAKIIIALYSEKVRVAIFTANFLSNDWHSKTQGVWYQDFGVKVLCDCNDEEQENKAAAENIGGVDFEDDLVRYLSSLGEHVHRFCKELQRFDFSTATVALVPSVPGVHKGNGNEPAEDV</sequence>
<dbReference type="SUPFAM" id="SSF56024">
    <property type="entry name" value="Phospholipase D/nuclease"/>
    <property type="match status" value="1"/>
</dbReference>
<evidence type="ECO:0000256" key="10">
    <source>
        <dbReference type="PIRSR" id="PIRSR610347-2"/>
    </source>
</evidence>
<evidence type="ECO:0000256" key="3">
    <source>
        <dbReference type="ARBA" id="ARBA00022722"/>
    </source>
</evidence>
<dbReference type="Proteomes" id="UP000011713">
    <property type="component" value="Unassembled WGS sequence"/>
</dbReference>
<dbReference type="EMBL" id="JH598048">
    <property type="status" value="NOT_ANNOTATED_CDS"/>
    <property type="molecule type" value="Genomic_DNA"/>
</dbReference>
<reference evidence="12" key="1">
    <citation type="journal article" date="2010" name="Science">
        <title>Signatures of adaptation to obligate biotrophy in the Hyaloperonospora arabidopsidis genome.</title>
        <authorList>
            <person name="Baxter L."/>
            <person name="Tripathy S."/>
            <person name="Ishaque N."/>
            <person name="Boot N."/>
            <person name="Cabral A."/>
            <person name="Kemen E."/>
            <person name="Thines M."/>
            <person name="Ah-Fong A."/>
            <person name="Anderson R."/>
            <person name="Badejoko W."/>
            <person name="Bittner-Eddy P."/>
            <person name="Boore J.L."/>
            <person name="Chibucos M.C."/>
            <person name="Coates M."/>
            <person name="Dehal P."/>
            <person name="Delehaunty K."/>
            <person name="Dong S."/>
            <person name="Downton P."/>
            <person name="Dumas B."/>
            <person name="Fabro G."/>
            <person name="Fronick C."/>
            <person name="Fuerstenberg S.I."/>
            <person name="Fulton L."/>
            <person name="Gaulin E."/>
            <person name="Govers F."/>
            <person name="Hughes L."/>
            <person name="Humphray S."/>
            <person name="Jiang R.H."/>
            <person name="Judelson H."/>
            <person name="Kamoun S."/>
            <person name="Kyung K."/>
            <person name="Meijer H."/>
            <person name="Minx P."/>
            <person name="Morris P."/>
            <person name="Nelson J."/>
            <person name="Phuntumart V."/>
            <person name="Qutob D."/>
            <person name="Rehmany A."/>
            <person name="Rougon-Cardoso A."/>
            <person name="Ryden P."/>
            <person name="Torto-Alalibo T."/>
            <person name="Studholme D."/>
            <person name="Wang Y."/>
            <person name="Win J."/>
            <person name="Wood J."/>
            <person name="Clifton S.W."/>
            <person name="Rogers J."/>
            <person name="Van den Ackerveken G."/>
            <person name="Jones J.D."/>
            <person name="McDowell J.M."/>
            <person name="Beynon J."/>
            <person name="Tyler B.M."/>
        </authorList>
    </citation>
    <scope>NUCLEOTIDE SEQUENCE [LARGE SCALE GENOMIC DNA]</scope>
    <source>
        <strain evidence="12">Emoy2</strain>
    </source>
</reference>
<evidence type="ECO:0000256" key="8">
    <source>
        <dbReference type="ARBA" id="ARBA00023242"/>
    </source>
</evidence>
<dbReference type="PANTHER" id="PTHR12415:SF0">
    <property type="entry name" value="TYROSYL-DNA PHOSPHODIESTERASE 1"/>
    <property type="match status" value="1"/>
</dbReference>
<keyword evidence="12" id="KW-1185">Reference proteome</keyword>
<dbReference type="CDD" id="cd09122">
    <property type="entry name" value="PLDc_Tdp1_1"/>
    <property type="match status" value="1"/>
</dbReference>
<evidence type="ECO:0000256" key="1">
    <source>
        <dbReference type="ARBA" id="ARBA00004123"/>
    </source>
</evidence>
<comment type="subcellular location">
    <subcellularLocation>
        <location evidence="1">Nucleus</location>
    </subcellularLocation>
</comment>
<dbReference type="VEuPathDB" id="FungiDB:HpaG803086"/>
<keyword evidence="4" id="KW-0227">DNA damage</keyword>
<dbReference type="GO" id="GO:0006281">
    <property type="term" value="P:DNA repair"/>
    <property type="evidence" value="ECO:0007669"/>
    <property type="project" value="UniProtKB-KW"/>
</dbReference>
<dbReference type="GO" id="GO:0003690">
    <property type="term" value="F:double-stranded DNA binding"/>
    <property type="evidence" value="ECO:0007669"/>
    <property type="project" value="TreeGrafter"/>
</dbReference>